<keyword evidence="2" id="KW-1185">Reference proteome</keyword>
<sequence>MPTLRDHIVEVVNAGLREDLKFSFPGESARFNVPDTYHAMLSGLSSLQRNNGKVINLGNMRSTLNIYNVGEALVRRALDEGVESSVDALFKFIEQDYNPCIEVVLLRGIKVPRTFKLLDNVFIASPDSVPSTSLKIFLKENSEKQETFDFMSPTLPVDYTPSAGKPDSVLYRLTSVRPKFFDHDDPACQMFDLDEMNYLKHISELLTIISPSIVINRRSYSELQEGSFLYGVTGRSWQSKYQEAGIGQVHDVTLDELEEFKKTLALYFALPKAKREKLEVPIHRINEAARHDNLVDRAIDLGVAMESLLLAGLEDTAQLSLTLRLRGAWLLGRDFTERKDIYYLLRDLYDCRSSAAHSGKLSKRTKDEARAEIALKDGLPLCARAIKEVIFRGGELTPNFWVELMLGGGK</sequence>
<dbReference type="EMBL" id="LT629796">
    <property type="protein sequence ID" value="SDU56874.1"/>
    <property type="molecule type" value="Genomic_DNA"/>
</dbReference>
<proteinExistence type="predicted"/>
<reference evidence="1 2" key="1">
    <citation type="submission" date="2016-10" db="EMBL/GenBank/DDBJ databases">
        <authorList>
            <person name="Varghese N."/>
            <person name="Submissions S."/>
        </authorList>
    </citation>
    <scope>NUCLEOTIDE SEQUENCE [LARGE SCALE GENOMIC DNA]</scope>
    <source>
        <strain evidence="1 2">LMG 21607</strain>
    </source>
</reference>
<evidence type="ECO:0000313" key="1">
    <source>
        <dbReference type="EMBL" id="SDU56874.1"/>
    </source>
</evidence>
<dbReference type="Proteomes" id="UP000182476">
    <property type="component" value="Chromosome I"/>
</dbReference>
<protein>
    <recommendedName>
        <fullName evidence="3">Apea-like HEPN domain-containing protein</fullName>
    </recommendedName>
</protein>
<evidence type="ECO:0008006" key="3">
    <source>
        <dbReference type="Google" id="ProtNLM"/>
    </source>
</evidence>
<dbReference type="RefSeq" id="WP_144443412.1">
    <property type="nucleotide sequence ID" value="NZ_LT629796.1"/>
</dbReference>
<organism evidence="1 2">
    <name type="scientific">Pseudomonas mandelii</name>
    <dbReference type="NCBI Taxonomy" id="75612"/>
    <lineage>
        <taxon>Bacteria</taxon>
        <taxon>Pseudomonadati</taxon>
        <taxon>Pseudomonadota</taxon>
        <taxon>Gammaproteobacteria</taxon>
        <taxon>Pseudomonadales</taxon>
        <taxon>Pseudomonadaceae</taxon>
        <taxon>Pseudomonas</taxon>
    </lineage>
</organism>
<evidence type="ECO:0000313" key="2">
    <source>
        <dbReference type="Proteomes" id="UP000182476"/>
    </source>
</evidence>
<name>A0ABY0VUR5_9PSED</name>
<accession>A0ABY0VUR5</accession>
<dbReference type="GeneID" id="46433560"/>
<gene>
    <name evidence="1" type="ORF">SAMN04489801_4521</name>
</gene>